<dbReference type="RefSeq" id="WP_123134718.1">
    <property type="nucleotide sequence ID" value="NZ_RJJE01000017.1"/>
</dbReference>
<dbReference type="OrthoDB" id="9762913at2"/>
<evidence type="ECO:0000256" key="8">
    <source>
        <dbReference type="ARBA" id="ARBA00070319"/>
    </source>
</evidence>
<dbReference type="GO" id="GO:0018485">
    <property type="term" value="F:salicylaldehyde dehydrogenase (NAD+) activity"/>
    <property type="evidence" value="ECO:0007669"/>
    <property type="project" value="UniProtKB-EC"/>
</dbReference>
<sequence length="485" mass="53033">MEKYQDLDKQFISGEWQDGGEEDYLENLNPYDNSVLNRYKGASTQDVDRAFQVAKEKSKTWSQSSPIERREILLKAAALLEQRKEEITQWLIKEVGSTRLKAAVEIQQTRDMILEASSFPTRMKGMITNSSVPGKENYIFRKALGVVGIISPWNFPLYLSMRSIAPAIAVGNTVVVKPASQSPVTGATFAAKLFEEAGLPAGVFNVVVGKSSVIGDYFTGHPVSRLISFTGSTPVGKGIGRIGGEGLKKLALELGGNNAFLILDDADVDRAVDAAIFGRFMHQAQICMSTNRILIHESIREEFTQKFVRKAKSLKYGDPAEEGTVVGPLIDNKAAKRVVDLVQRTVAAGATLEIGGSAEGNVVQPTVLTGVTRDMPIFQEEVFGPAVGIISFKDDEEAIELANATEFGLSGALHTKDLQRGIQIAKRIETGMIHINDQSVNDEPQTPFGGEKNSGLGRFGDDFILDEMTTVQWVSVQVEPRQYPF</sequence>
<dbReference type="EMBL" id="RJJE01000017">
    <property type="protein sequence ID" value="RNI28250.1"/>
    <property type="molecule type" value="Genomic_DNA"/>
</dbReference>
<dbReference type="EC" id="1.2.1.65" evidence="7"/>
<evidence type="ECO:0000313" key="13">
    <source>
        <dbReference type="Proteomes" id="UP000271010"/>
    </source>
</evidence>
<dbReference type="Pfam" id="PF00171">
    <property type="entry name" value="Aldedh"/>
    <property type="match status" value="1"/>
</dbReference>
<dbReference type="AlphaFoldDB" id="A0A3M9MRV8"/>
<keyword evidence="3 10" id="KW-0560">Oxidoreductase</keyword>
<dbReference type="FunFam" id="3.40.605.10:FF:000007">
    <property type="entry name" value="NAD/NADP-dependent betaine aldehyde dehydrogenase"/>
    <property type="match status" value="1"/>
</dbReference>
<evidence type="ECO:0000256" key="2">
    <source>
        <dbReference type="ARBA" id="ARBA00022797"/>
    </source>
</evidence>
<protein>
    <recommendedName>
        <fullName evidence="8">Salicylaldehyde dehydrogenase</fullName>
        <ecNumber evidence="7">1.2.1.65</ecNumber>
    </recommendedName>
</protein>
<evidence type="ECO:0000256" key="3">
    <source>
        <dbReference type="ARBA" id="ARBA00023002"/>
    </source>
</evidence>
<evidence type="ECO:0000256" key="5">
    <source>
        <dbReference type="ARBA" id="ARBA00035632"/>
    </source>
</evidence>
<evidence type="ECO:0000256" key="6">
    <source>
        <dbReference type="ARBA" id="ARBA00050596"/>
    </source>
</evidence>
<dbReference type="InterPro" id="IPR015590">
    <property type="entry name" value="Aldehyde_DH_dom"/>
</dbReference>
<evidence type="ECO:0000256" key="1">
    <source>
        <dbReference type="ARBA" id="ARBA00009986"/>
    </source>
</evidence>
<dbReference type="Gene3D" id="3.40.309.10">
    <property type="entry name" value="Aldehyde Dehydrogenase, Chain A, domain 2"/>
    <property type="match status" value="1"/>
</dbReference>
<dbReference type="InterPro" id="IPR016161">
    <property type="entry name" value="Ald_DH/histidinol_DH"/>
</dbReference>
<keyword evidence="4" id="KW-0520">NAD</keyword>
<proteinExistence type="inferred from homology"/>
<dbReference type="Gene3D" id="3.40.605.10">
    <property type="entry name" value="Aldehyde Dehydrogenase, Chain A, domain 1"/>
    <property type="match status" value="1"/>
</dbReference>
<dbReference type="InterPro" id="IPR029510">
    <property type="entry name" value="Ald_DH_CS_GLU"/>
</dbReference>
<evidence type="ECO:0000256" key="4">
    <source>
        <dbReference type="ARBA" id="ARBA00023027"/>
    </source>
</evidence>
<evidence type="ECO:0000256" key="9">
    <source>
        <dbReference type="PROSITE-ProRule" id="PRU10007"/>
    </source>
</evidence>
<dbReference type="FunFam" id="3.40.309.10:FF:000010">
    <property type="entry name" value="Gamma-aminobutyraldehyde dehydrogenase"/>
    <property type="match status" value="1"/>
</dbReference>
<comment type="caution">
    <text evidence="12">The sequence shown here is derived from an EMBL/GenBank/DDBJ whole genome shotgun (WGS) entry which is preliminary data.</text>
</comment>
<keyword evidence="13" id="KW-1185">Reference proteome</keyword>
<dbReference type="SUPFAM" id="SSF53720">
    <property type="entry name" value="ALDH-like"/>
    <property type="match status" value="1"/>
</dbReference>
<dbReference type="InterPro" id="IPR016163">
    <property type="entry name" value="Ald_DH_C"/>
</dbReference>
<dbReference type="Proteomes" id="UP000271010">
    <property type="component" value="Unassembled WGS sequence"/>
</dbReference>
<organism evidence="12 13">
    <name type="scientific">Rufibacter immobilis</name>
    <dbReference type="NCBI Taxonomy" id="1348778"/>
    <lineage>
        <taxon>Bacteria</taxon>
        <taxon>Pseudomonadati</taxon>
        <taxon>Bacteroidota</taxon>
        <taxon>Cytophagia</taxon>
        <taxon>Cytophagales</taxon>
        <taxon>Hymenobacteraceae</taxon>
        <taxon>Rufibacter</taxon>
    </lineage>
</organism>
<dbReference type="PANTHER" id="PTHR42986:SF1">
    <property type="entry name" value="BENZALDEHYDE DEHYDROGENASE YFMT"/>
    <property type="match status" value="1"/>
</dbReference>
<evidence type="ECO:0000256" key="7">
    <source>
        <dbReference type="ARBA" id="ARBA00066992"/>
    </source>
</evidence>
<comment type="catalytic activity">
    <reaction evidence="6">
        <text>salicylaldehyde + NAD(+) + H2O = salicylate + NADH + 2 H(+)</text>
        <dbReference type="Rhea" id="RHEA:18537"/>
        <dbReference type="ChEBI" id="CHEBI:15377"/>
        <dbReference type="ChEBI" id="CHEBI:15378"/>
        <dbReference type="ChEBI" id="CHEBI:16008"/>
        <dbReference type="ChEBI" id="CHEBI:30762"/>
        <dbReference type="ChEBI" id="CHEBI:57540"/>
        <dbReference type="ChEBI" id="CHEBI:57945"/>
        <dbReference type="EC" id="1.2.1.65"/>
    </reaction>
</comment>
<name>A0A3M9MRV8_9BACT</name>
<gene>
    <name evidence="12" type="ORF">EFA69_19495</name>
</gene>
<evidence type="ECO:0000259" key="11">
    <source>
        <dbReference type="Pfam" id="PF00171"/>
    </source>
</evidence>
<dbReference type="InterPro" id="IPR016162">
    <property type="entry name" value="Ald_DH_N"/>
</dbReference>
<reference evidence="12 13" key="1">
    <citation type="submission" date="2018-11" db="EMBL/GenBank/DDBJ databases">
        <title>Rufibacter latericius sp. nov., isolated from water in Baiyang Lake.</title>
        <authorList>
            <person name="Yang Y."/>
        </authorList>
    </citation>
    <scope>NUCLEOTIDE SEQUENCE [LARGE SCALE GENOMIC DNA]</scope>
    <source>
        <strain evidence="12 13">MCC P1</strain>
    </source>
</reference>
<dbReference type="PANTHER" id="PTHR42986">
    <property type="entry name" value="BENZALDEHYDE DEHYDROGENASE YFMT"/>
    <property type="match status" value="1"/>
</dbReference>
<comment type="similarity">
    <text evidence="1 10">Belongs to the aldehyde dehydrogenase family.</text>
</comment>
<feature type="domain" description="Aldehyde dehydrogenase" evidence="11">
    <location>
        <begin position="16"/>
        <end position="474"/>
    </location>
</feature>
<evidence type="ECO:0000313" key="12">
    <source>
        <dbReference type="EMBL" id="RNI28250.1"/>
    </source>
</evidence>
<keyword evidence="2" id="KW-0058">Aromatic hydrocarbons catabolism</keyword>
<accession>A0A3M9MRV8</accession>
<evidence type="ECO:0000256" key="10">
    <source>
        <dbReference type="RuleBase" id="RU003345"/>
    </source>
</evidence>
<dbReference type="PROSITE" id="PS00687">
    <property type="entry name" value="ALDEHYDE_DEHYDR_GLU"/>
    <property type="match status" value="1"/>
</dbReference>
<comment type="pathway">
    <text evidence="5">Aromatic compound metabolism; naphthalene degradation.</text>
</comment>
<feature type="active site" evidence="9">
    <location>
        <position position="253"/>
    </location>
</feature>